<gene>
    <name evidence="1" type="primary">Acey_s0102.g3435</name>
    <name evidence="1" type="ORF">Y032_0102g3435</name>
</gene>
<organism evidence="1 2">
    <name type="scientific">Ancylostoma ceylanicum</name>
    <dbReference type="NCBI Taxonomy" id="53326"/>
    <lineage>
        <taxon>Eukaryota</taxon>
        <taxon>Metazoa</taxon>
        <taxon>Ecdysozoa</taxon>
        <taxon>Nematoda</taxon>
        <taxon>Chromadorea</taxon>
        <taxon>Rhabditida</taxon>
        <taxon>Rhabditina</taxon>
        <taxon>Rhabditomorpha</taxon>
        <taxon>Strongyloidea</taxon>
        <taxon>Ancylostomatidae</taxon>
        <taxon>Ancylostomatinae</taxon>
        <taxon>Ancylostoma</taxon>
    </lineage>
</organism>
<evidence type="ECO:0000313" key="2">
    <source>
        <dbReference type="Proteomes" id="UP000024635"/>
    </source>
</evidence>
<dbReference type="EMBL" id="JARK01001438">
    <property type="protein sequence ID" value="EYC02022.1"/>
    <property type="molecule type" value="Genomic_DNA"/>
</dbReference>
<dbReference type="Proteomes" id="UP000024635">
    <property type="component" value="Unassembled WGS sequence"/>
</dbReference>
<protein>
    <submittedName>
        <fullName evidence="1">Uncharacterized protein</fullName>
    </submittedName>
</protein>
<keyword evidence="2" id="KW-1185">Reference proteome</keyword>
<dbReference type="AlphaFoldDB" id="A0A016TH94"/>
<name>A0A016TH94_9BILA</name>
<comment type="caution">
    <text evidence="1">The sequence shown here is derived from an EMBL/GenBank/DDBJ whole genome shotgun (WGS) entry which is preliminary data.</text>
</comment>
<sequence length="85" mass="9309">MYRYGFAGRSSLSFAAQTAGILPEEYSTSYNTSGDSQGKDTWWPWPFVMGCALTYAVFGADLESVPQISCGLLCSELHPFLSAHM</sequence>
<accession>A0A016TH94</accession>
<proteinExistence type="predicted"/>
<evidence type="ECO:0000313" key="1">
    <source>
        <dbReference type="EMBL" id="EYC02022.1"/>
    </source>
</evidence>
<reference evidence="2" key="1">
    <citation type="journal article" date="2015" name="Nat. Genet.">
        <title>The genome and transcriptome of the zoonotic hookworm Ancylostoma ceylanicum identify infection-specific gene families.</title>
        <authorList>
            <person name="Schwarz E.M."/>
            <person name="Hu Y."/>
            <person name="Antoshechkin I."/>
            <person name="Miller M.M."/>
            <person name="Sternberg P.W."/>
            <person name="Aroian R.V."/>
        </authorList>
    </citation>
    <scope>NUCLEOTIDE SEQUENCE</scope>
    <source>
        <strain evidence="2">HY135</strain>
    </source>
</reference>